<evidence type="ECO:0000313" key="2">
    <source>
        <dbReference type="EMBL" id="CAE1266564.1"/>
    </source>
</evidence>
<keyword evidence="3" id="KW-1185">Reference proteome</keyword>
<accession>A0A812C9L3</accession>
<protein>
    <submittedName>
        <fullName evidence="2">Uncharacterized protein</fullName>
    </submittedName>
</protein>
<dbReference type="EMBL" id="CAHIKZ030001513">
    <property type="protein sequence ID" value="CAE1266564.1"/>
    <property type="molecule type" value="Genomic_DNA"/>
</dbReference>
<sequence>MNPDSNNSAVDAPTSPPPRASCEDTMNVNLSSASLYSTKNLSLDPNSQRFEAHDESKRNPHGFPHKNNDSEIPWKQVNVKHEDICPAVTRKKHPKLSYLESSKEEWQKPEVMSVEQNFSIETNCNNNGSNSSTMIIKQGHDLIPPLQSVSIKKSHSNPSFGNSDMYQASSSVLDSTVTEVPNRPFTSADYIKSSTEKSSLYQQNNNALHTSWTNDGKLQETNSKKLESLSIQIQEEPNQHLSQTSTGNQEAAVSMNPNLEVPNHEDSCLNLLLSEDHDHNISHHVEAAGETLTELVPSSHPIRNSLLPIPTLPSQNYNYFAPSQHLGPKQDYLNLGPPKTGHDLQPWMTMGLQTPQQPNVSSYLCPGPQMSYGSSLPPYPQQPMPHTSAMCWNQNLSVYEGGMIPGPMASFSDGSLMPGHLMKNQSQGCYFVHSMLPSPSAPFSFLPNPNASQMGPALQNISMKTPSKATMIRMPMIRLPEISPARKTSSRPENQLFQKALSRMA</sequence>
<feature type="compositionally biased region" description="Polar residues" evidence="1">
    <location>
        <begin position="38"/>
        <end position="49"/>
    </location>
</feature>
<proteinExistence type="predicted"/>
<feature type="region of interest" description="Disordered" evidence="1">
    <location>
        <begin position="1"/>
        <end position="25"/>
    </location>
</feature>
<organism evidence="2 3">
    <name type="scientific">Acanthosepion pharaonis</name>
    <name type="common">Pharaoh cuttlefish</name>
    <name type="synonym">Sepia pharaonis</name>
    <dbReference type="NCBI Taxonomy" id="158019"/>
    <lineage>
        <taxon>Eukaryota</taxon>
        <taxon>Metazoa</taxon>
        <taxon>Spiralia</taxon>
        <taxon>Lophotrochozoa</taxon>
        <taxon>Mollusca</taxon>
        <taxon>Cephalopoda</taxon>
        <taxon>Coleoidea</taxon>
        <taxon>Decapodiformes</taxon>
        <taxon>Sepiida</taxon>
        <taxon>Sepiina</taxon>
        <taxon>Sepiidae</taxon>
        <taxon>Acanthosepion</taxon>
    </lineage>
</organism>
<name>A0A812C9L3_ACAPH</name>
<dbReference type="AlphaFoldDB" id="A0A812C9L3"/>
<reference evidence="2" key="1">
    <citation type="submission" date="2021-01" db="EMBL/GenBank/DDBJ databases">
        <authorList>
            <person name="Li R."/>
            <person name="Bekaert M."/>
        </authorList>
    </citation>
    <scope>NUCLEOTIDE SEQUENCE</scope>
    <source>
        <strain evidence="2">Farmed</strain>
    </source>
</reference>
<gene>
    <name evidence="2" type="ORF">SPHA_35289</name>
</gene>
<feature type="region of interest" description="Disordered" evidence="1">
    <location>
        <begin position="484"/>
        <end position="505"/>
    </location>
</feature>
<evidence type="ECO:0000313" key="3">
    <source>
        <dbReference type="Proteomes" id="UP000597762"/>
    </source>
</evidence>
<evidence type="ECO:0000256" key="1">
    <source>
        <dbReference type="SAM" id="MobiDB-lite"/>
    </source>
</evidence>
<feature type="region of interest" description="Disordered" evidence="1">
    <location>
        <begin position="38"/>
        <end position="71"/>
    </location>
</feature>
<comment type="caution">
    <text evidence="2">The sequence shown here is derived from an EMBL/GenBank/DDBJ whole genome shotgun (WGS) entry which is preliminary data.</text>
</comment>
<dbReference type="Proteomes" id="UP000597762">
    <property type="component" value="Unassembled WGS sequence"/>
</dbReference>